<evidence type="ECO:0000256" key="5">
    <source>
        <dbReference type="ARBA" id="ARBA00022801"/>
    </source>
</evidence>
<feature type="region of interest" description="Disordered" evidence="9">
    <location>
        <begin position="1678"/>
        <end position="1764"/>
    </location>
</feature>
<keyword evidence="5" id="KW-0378">Hydrolase</keyword>
<feature type="compositionally biased region" description="Acidic residues" evidence="9">
    <location>
        <begin position="329"/>
        <end position="359"/>
    </location>
</feature>
<evidence type="ECO:0000256" key="6">
    <source>
        <dbReference type="ARBA" id="ARBA00022833"/>
    </source>
</evidence>
<dbReference type="PANTHER" id="PTHR45623:SF17">
    <property type="entry name" value="CHROMODOMAIN-HELICASE-DNA-BINDING PROTEIN 3-RELATED"/>
    <property type="match status" value="1"/>
</dbReference>
<feature type="region of interest" description="Disordered" evidence="9">
    <location>
        <begin position="855"/>
        <end position="875"/>
    </location>
</feature>
<keyword evidence="6" id="KW-0862">Zinc</keyword>
<accession>A0A317XFW3</accession>
<feature type="domain" description="Helicase ATP-binding" evidence="10">
    <location>
        <begin position="1058"/>
        <end position="1238"/>
    </location>
</feature>
<reference evidence="12 13" key="1">
    <citation type="journal article" date="2018" name="Mol. Biol. Evol.">
        <title>Broad Genomic Sampling Reveals a Smut Pathogenic Ancestry of the Fungal Clade Ustilaginomycotina.</title>
        <authorList>
            <person name="Kijpornyongpan T."/>
            <person name="Mondo S.J."/>
            <person name="Barry K."/>
            <person name="Sandor L."/>
            <person name="Lee J."/>
            <person name="Lipzen A."/>
            <person name="Pangilinan J."/>
            <person name="LaButti K."/>
            <person name="Hainaut M."/>
            <person name="Henrissat B."/>
            <person name="Grigoriev I.V."/>
            <person name="Spatafora J.W."/>
            <person name="Aime M.C."/>
        </authorList>
    </citation>
    <scope>NUCLEOTIDE SEQUENCE [LARGE SCALE GENOMIC DNA]</scope>
    <source>
        <strain evidence="12 13">MCA 3645</strain>
    </source>
</reference>
<dbReference type="InterPro" id="IPR014001">
    <property type="entry name" value="Helicase_ATP-bd"/>
</dbReference>
<dbReference type="Pfam" id="PF00176">
    <property type="entry name" value="SNF2-rel_dom"/>
    <property type="match status" value="1"/>
</dbReference>
<proteinExistence type="predicted"/>
<feature type="compositionally biased region" description="Basic residues" evidence="9">
    <location>
        <begin position="366"/>
        <end position="382"/>
    </location>
</feature>
<dbReference type="GO" id="GO:0016887">
    <property type="term" value="F:ATP hydrolysis activity"/>
    <property type="evidence" value="ECO:0007669"/>
    <property type="project" value="TreeGrafter"/>
</dbReference>
<protein>
    <submittedName>
        <fullName evidence="12">Uncharacterized protein</fullName>
    </submittedName>
</protein>
<evidence type="ECO:0000313" key="12">
    <source>
        <dbReference type="EMBL" id="PWY97239.1"/>
    </source>
</evidence>
<dbReference type="SUPFAM" id="SSF54160">
    <property type="entry name" value="Chromo domain-like"/>
    <property type="match status" value="1"/>
</dbReference>
<evidence type="ECO:0000256" key="9">
    <source>
        <dbReference type="SAM" id="MobiDB-lite"/>
    </source>
</evidence>
<dbReference type="Gene3D" id="3.40.50.10810">
    <property type="entry name" value="Tandem AAA-ATPase domain"/>
    <property type="match status" value="1"/>
</dbReference>
<dbReference type="GO" id="GO:0005634">
    <property type="term" value="C:nucleus"/>
    <property type="evidence" value="ECO:0007669"/>
    <property type="project" value="UniProtKB-SubCell"/>
</dbReference>
<dbReference type="GO" id="GO:0140658">
    <property type="term" value="F:ATP-dependent chromatin remodeler activity"/>
    <property type="evidence" value="ECO:0007669"/>
    <property type="project" value="TreeGrafter"/>
</dbReference>
<dbReference type="InterPro" id="IPR038718">
    <property type="entry name" value="SNF2-like_sf"/>
</dbReference>
<feature type="region of interest" description="Disordered" evidence="9">
    <location>
        <begin position="1"/>
        <end position="32"/>
    </location>
</feature>
<dbReference type="SMART" id="SM00487">
    <property type="entry name" value="DEXDc"/>
    <property type="match status" value="1"/>
</dbReference>
<keyword evidence="8" id="KW-0539">Nucleus</keyword>
<evidence type="ECO:0000259" key="11">
    <source>
        <dbReference type="PROSITE" id="PS51194"/>
    </source>
</evidence>
<feature type="compositionally biased region" description="Low complexity" evidence="9">
    <location>
        <begin position="2142"/>
        <end position="2159"/>
    </location>
</feature>
<feature type="compositionally biased region" description="Polar residues" evidence="9">
    <location>
        <begin position="2161"/>
        <end position="2182"/>
    </location>
</feature>
<feature type="compositionally biased region" description="Basic and acidic residues" evidence="9">
    <location>
        <begin position="81"/>
        <end position="99"/>
    </location>
</feature>
<dbReference type="InterPro" id="IPR049730">
    <property type="entry name" value="SNF2/RAD54-like_C"/>
</dbReference>
<dbReference type="GO" id="GO:0000785">
    <property type="term" value="C:chromatin"/>
    <property type="evidence" value="ECO:0007669"/>
    <property type="project" value="TreeGrafter"/>
</dbReference>
<feature type="compositionally biased region" description="Low complexity" evidence="9">
    <location>
        <begin position="1"/>
        <end position="17"/>
    </location>
</feature>
<dbReference type="InParanoid" id="A0A317XFW3"/>
<dbReference type="GO" id="GO:0003677">
    <property type="term" value="F:DNA binding"/>
    <property type="evidence" value="ECO:0007669"/>
    <property type="project" value="TreeGrafter"/>
</dbReference>
<dbReference type="Pfam" id="PF00271">
    <property type="entry name" value="Helicase_C"/>
    <property type="match status" value="1"/>
</dbReference>
<evidence type="ECO:0000259" key="10">
    <source>
        <dbReference type="PROSITE" id="PS51192"/>
    </source>
</evidence>
<dbReference type="CDD" id="cd17919">
    <property type="entry name" value="DEXHc_Snf"/>
    <property type="match status" value="1"/>
</dbReference>
<dbReference type="OrthoDB" id="5857104at2759"/>
<keyword evidence="3" id="KW-0547">Nucleotide-binding</keyword>
<comment type="subcellular location">
    <subcellularLocation>
        <location evidence="1">Nucleus</location>
    </subcellularLocation>
</comment>
<dbReference type="InterPro" id="IPR001650">
    <property type="entry name" value="Helicase_C-like"/>
</dbReference>
<dbReference type="InterPro" id="IPR016197">
    <property type="entry name" value="Chromo-like_dom_sf"/>
</dbReference>
<feature type="region of interest" description="Disordered" evidence="9">
    <location>
        <begin position="887"/>
        <end position="906"/>
    </location>
</feature>
<evidence type="ECO:0000256" key="1">
    <source>
        <dbReference type="ARBA" id="ARBA00004123"/>
    </source>
</evidence>
<dbReference type="SUPFAM" id="SSF52540">
    <property type="entry name" value="P-loop containing nucleoside triphosphate hydrolases"/>
    <property type="match status" value="2"/>
</dbReference>
<feature type="region of interest" description="Disordered" evidence="9">
    <location>
        <begin position="2052"/>
        <end position="2090"/>
    </location>
</feature>
<dbReference type="GO" id="GO:0008270">
    <property type="term" value="F:zinc ion binding"/>
    <property type="evidence" value="ECO:0007669"/>
    <property type="project" value="UniProtKB-KW"/>
</dbReference>
<dbReference type="SMART" id="SM00490">
    <property type="entry name" value="HELICc"/>
    <property type="match status" value="1"/>
</dbReference>
<dbReference type="Gene3D" id="3.40.50.300">
    <property type="entry name" value="P-loop containing nucleotide triphosphate hydrolases"/>
    <property type="match status" value="1"/>
</dbReference>
<evidence type="ECO:0000256" key="2">
    <source>
        <dbReference type="ARBA" id="ARBA00022723"/>
    </source>
</evidence>
<dbReference type="PROSITE" id="PS51194">
    <property type="entry name" value="HELICASE_CTER"/>
    <property type="match status" value="1"/>
</dbReference>
<dbReference type="GO" id="GO:0042393">
    <property type="term" value="F:histone binding"/>
    <property type="evidence" value="ECO:0007669"/>
    <property type="project" value="TreeGrafter"/>
</dbReference>
<sequence>MPSGSRSSRHATASASSSRRKPHTVTDDAEDDVIDLSFLDSDEDIAAVIKQKSRSHSTSSKSSRHDDRRSSSQRSSRLQRGRNDKPSSRSSERQKETRDPPLSSSSRPSSSFVPDNNIEDSEDEQDELEQLDDSDDDEDGPAIDDIIAAMNGGGRLLPSPRNARKVNTVTRSRVARPVARPFPTPARPKPRMSHAASIYEGLQDELDELHASATDNSEDISEGDDDNNYRRRKPESETSRGSRRNPARTVPARTSRQQPKRTRSGQTSSFVVEEDDEEDEDDEFAPRERVVGRRIRPAARNTRSGRLLRAPGEISTDDEDDIFTRADEQDIYDVESESESDDTITFGEEDDNDEDDDNDASYGPDRKRKRRTTSTRQSKRLKSSVVPGRKGTRRVRTHSQRRPSKRAIRPAAPVRMRFALQQDLPEPYLDEPQQVATFEVLVDTPPSSDLEEVPFVENIEPVLPEATPNGNSAHFDDEFAEQQSGSDSELLDDFDSDDLDAYEAPVSVLDRHWQVCKRCRDPPALPAYNKAVHTLKRLRKRAANKALANKEGSDADEGKSRIGGRERKRFVEDVTGHGTAVQRAEEWLEVLEDRAGWLECAKCSVAWHWGCLSLPVQRGILADINIGRTAQHRAIFGSQMPAPPLITEVGIEEVIDSVTCPDCEGPAGVCMVCRADAEGKRATAAQLGWTDELMAKSPAPPADLVATKLFRCARCSRCAHYECMAKDRPELDGIATVAETVQKEGWLCKDCHRWGPVETIVAWRPLNPRLWSDETMKERSYAELSPKEALAREYLVKFKDVSYRNVEWVPHDWLSIVSTSLLGHYLRKGSRLELEAPEVVESVTAVPAARRSRASLALGGGGTSRSQRAETPVRQRTVKRTLVVDDVGEVDTGPPGPLPDADRRIPKPWKTPDRILAVTFHASVRRCYHDEEVGGEEVNADELSSDVLNPMDYLRTWPHIAKILVKWQDQPYEGSTWEALPTRRKQPDIFHECQDAYRAFLAARKLVFPALTKREIELRREQRQNRAGARFRALDDQPTCVEGGDLIDFQLEGVNWLRYGWYNSKPGILADEMGLGKTVQIITFLASIWKECKAGPFLIVVPNSTLPNWMREFEKWMPQFRVVPYWGEQQARKMIAQYEFFHSKRAMASMGGDEIQPIKFHVVVASDTSVRVDPGPLRRVERWDVVIVDEGQNLKSGKSVLLRHLNDLRAEHRVIMSGTPLNNNVTELFNLLNWLEPRGQWHDIKALEAKYSVLRPEVIEELQTRLRPYFLRRLKSEVLDLPPKVELIVPTSLRPIQKSIYRSILLQNIEDIQALAQTRDDGRRPNKKKATVTTLNNILMQLRKCIQHPYLIAPDLETREDEEDYEATWEHQRLIDASAKLSLLARLLPKLKARGHRVLLFSQFVINLDIVEVFLRGEGYKFLRLDGQIGGKQRQKGIDAFNDPNSPYFIYMISTRAGGVGINLATADTVIIFDPDFNPHIDMQAIARAHRIGQNKKVLVFTLMCKGTAEERIIEAAKRKMMLDHLIVQNLNNEDDRPEELESILKFGAQALFAEGGTEESEKDIRYTNEDLDKLLDRRDDDDEAASVVAANQNAGAIGGLNTTFSYARVWERDQTTTEVEELPTAEVDDDFWSDLLDKHREEQAKKDELDQVAALELKRAARRDKIKAIFEKEAADKQLDTAAPASRGRGRPKKVRRSSVDADWNAATAGAESESDGDLTGMVAEDLSSTRDGSQSKRKQSRSAKKSAAEGSSSSSDPPPSAWAYTKIRESLRKETRLPPPELLNDVNMALPKTSIRPGHLAAMRQLLLELPVDDSFTNDVITRARSGEPPNLLPPHQRFQLTLTHIKYYVELFKVPRALFVTAFTIVPEESIPAQIRSLPYGGATALDWQKIRETLVRSAVYMLLALLSPKTEAPWSHAIEAWQRRQPIATKPTGTAEAAAGPSSSISSAPMPANILNPVSLEDAAAVLSDNGYRSAWFDQFLTREVSTRSALVRLARLAFMNPDAPASRGLVLQCQRLLKGEAQGMPNFETAELAVKTTLPSGTAFSDAATEVGGATPGSPAKVGSAVSPKAPSSNGGTPKPTQRVSALSRLSAFASGSPVRVDFTRKDLKGLDVEVAVDHRRHRAKTAPRSSHGSVAGGSPRSSVAPSASPAPSVKPFTQGSPSSIAADTSSDSGSQTGPDQVCIICNGPFHFLNRCAVMQDITLASQRWHQLNEVLRTVLADPSLINSAGAATHPDTLQHTIRVMSRKLNPKRIALGQPALVPPF</sequence>
<keyword evidence="2" id="KW-0479">Metal-binding</keyword>
<feature type="compositionally biased region" description="Polar residues" evidence="9">
    <location>
        <begin position="2075"/>
        <end position="2090"/>
    </location>
</feature>
<feature type="compositionally biased region" description="Basic residues" evidence="9">
    <location>
        <begin position="1689"/>
        <end position="1698"/>
    </location>
</feature>
<dbReference type="GO" id="GO:0005524">
    <property type="term" value="F:ATP binding"/>
    <property type="evidence" value="ECO:0007669"/>
    <property type="project" value="UniProtKB-KW"/>
</dbReference>
<evidence type="ECO:0000256" key="3">
    <source>
        <dbReference type="ARBA" id="ARBA00022741"/>
    </source>
</evidence>
<feature type="compositionally biased region" description="Low complexity" evidence="9">
    <location>
        <begin position="100"/>
        <end position="111"/>
    </location>
</feature>
<keyword evidence="7" id="KW-0067">ATP-binding</keyword>
<dbReference type="InterPro" id="IPR000330">
    <property type="entry name" value="SNF2_N"/>
</dbReference>
<gene>
    <name evidence="12" type="ORF">BCV70DRAFT_167309</name>
</gene>
<keyword evidence="13" id="KW-1185">Reference proteome</keyword>
<name>A0A317XFW3_9BASI</name>
<dbReference type="InterPro" id="IPR027417">
    <property type="entry name" value="P-loop_NTPase"/>
</dbReference>
<dbReference type="PROSITE" id="PS51192">
    <property type="entry name" value="HELICASE_ATP_BIND_1"/>
    <property type="match status" value="1"/>
</dbReference>
<dbReference type="STRING" id="1882483.A0A317XFW3"/>
<keyword evidence="4" id="KW-0863">Zinc-finger</keyword>
<feature type="region of interest" description="Disordered" evidence="9">
    <location>
        <begin position="49"/>
        <end position="411"/>
    </location>
</feature>
<evidence type="ECO:0000256" key="4">
    <source>
        <dbReference type="ARBA" id="ARBA00022771"/>
    </source>
</evidence>
<dbReference type="InterPro" id="IPR001965">
    <property type="entry name" value="Znf_PHD"/>
</dbReference>
<feature type="compositionally biased region" description="Acidic residues" evidence="9">
    <location>
        <begin position="117"/>
        <end position="142"/>
    </location>
</feature>
<feature type="compositionally biased region" description="Acidic residues" evidence="9">
    <location>
        <begin position="216"/>
        <end position="226"/>
    </location>
</feature>
<dbReference type="GO" id="GO:0003682">
    <property type="term" value="F:chromatin binding"/>
    <property type="evidence" value="ECO:0007669"/>
    <property type="project" value="TreeGrafter"/>
</dbReference>
<feature type="compositionally biased region" description="Basic residues" evidence="9">
    <location>
        <begin position="1737"/>
        <end position="1746"/>
    </location>
</feature>
<dbReference type="Proteomes" id="UP000246740">
    <property type="component" value="Unassembled WGS sequence"/>
</dbReference>
<dbReference type="SMART" id="SM00249">
    <property type="entry name" value="PHD"/>
    <property type="match status" value="2"/>
</dbReference>
<organism evidence="12 13">
    <name type="scientific">Testicularia cyperi</name>
    <dbReference type="NCBI Taxonomy" id="1882483"/>
    <lineage>
        <taxon>Eukaryota</taxon>
        <taxon>Fungi</taxon>
        <taxon>Dikarya</taxon>
        <taxon>Basidiomycota</taxon>
        <taxon>Ustilaginomycotina</taxon>
        <taxon>Ustilaginomycetes</taxon>
        <taxon>Ustilaginales</taxon>
        <taxon>Anthracoideaceae</taxon>
        <taxon>Testicularia</taxon>
    </lineage>
</organism>
<dbReference type="PANTHER" id="PTHR45623">
    <property type="entry name" value="CHROMODOMAIN-HELICASE-DNA-BINDING PROTEIN 3-RELATED-RELATED"/>
    <property type="match status" value="1"/>
</dbReference>
<evidence type="ECO:0000256" key="7">
    <source>
        <dbReference type="ARBA" id="ARBA00022840"/>
    </source>
</evidence>
<feature type="region of interest" description="Disordered" evidence="9">
    <location>
        <begin position="2124"/>
        <end position="2182"/>
    </location>
</feature>
<dbReference type="CDD" id="cd18793">
    <property type="entry name" value="SF2_C_SNF"/>
    <property type="match status" value="1"/>
</dbReference>
<dbReference type="EMBL" id="KZ819213">
    <property type="protein sequence ID" value="PWY97239.1"/>
    <property type="molecule type" value="Genomic_DNA"/>
</dbReference>
<feature type="compositionally biased region" description="Basic residues" evidence="9">
    <location>
        <begin position="390"/>
        <end position="408"/>
    </location>
</feature>
<evidence type="ECO:0000256" key="8">
    <source>
        <dbReference type="ARBA" id="ARBA00023242"/>
    </source>
</evidence>
<feature type="domain" description="Helicase C-terminal" evidence="11">
    <location>
        <begin position="1383"/>
        <end position="1545"/>
    </location>
</feature>
<feature type="compositionally biased region" description="Acidic residues" evidence="9">
    <location>
        <begin position="272"/>
        <end position="283"/>
    </location>
</feature>
<evidence type="ECO:0000313" key="13">
    <source>
        <dbReference type="Proteomes" id="UP000246740"/>
    </source>
</evidence>